<evidence type="ECO:0000259" key="9">
    <source>
        <dbReference type="PROSITE" id="PS50103"/>
    </source>
</evidence>
<dbReference type="CDD" id="cd16521">
    <property type="entry name" value="RING-HC_MKRN"/>
    <property type="match status" value="1"/>
</dbReference>
<evidence type="ECO:0000256" key="4">
    <source>
        <dbReference type="ARBA" id="ARBA00022723"/>
    </source>
</evidence>
<dbReference type="PANTHER" id="PTHR11224">
    <property type="entry name" value="MAKORIN-RELATED"/>
    <property type="match status" value="1"/>
</dbReference>
<dbReference type="SMART" id="SM00356">
    <property type="entry name" value="ZnF_C3H1"/>
    <property type="match status" value="2"/>
</dbReference>
<organism evidence="10 11">
    <name type="scientific">Cryptolaemus montrouzieri</name>
    <dbReference type="NCBI Taxonomy" id="559131"/>
    <lineage>
        <taxon>Eukaryota</taxon>
        <taxon>Metazoa</taxon>
        <taxon>Ecdysozoa</taxon>
        <taxon>Arthropoda</taxon>
        <taxon>Hexapoda</taxon>
        <taxon>Insecta</taxon>
        <taxon>Pterygota</taxon>
        <taxon>Neoptera</taxon>
        <taxon>Endopterygota</taxon>
        <taxon>Coleoptera</taxon>
        <taxon>Polyphaga</taxon>
        <taxon>Cucujiformia</taxon>
        <taxon>Coccinelloidea</taxon>
        <taxon>Coccinellidae</taxon>
        <taxon>Scymninae</taxon>
        <taxon>Scymnini</taxon>
        <taxon>Cryptolaemus</taxon>
    </lineage>
</organism>
<comment type="catalytic activity">
    <reaction evidence="1">
        <text>S-ubiquitinyl-[E2 ubiquitin-conjugating enzyme]-L-cysteine + [acceptor protein]-L-lysine = [E2 ubiquitin-conjugating enzyme]-L-cysteine + N(6)-ubiquitinyl-[acceptor protein]-L-lysine.</text>
        <dbReference type="EC" id="2.3.2.27"/>
    </reaction>
</comment>
<protein>
    <recommendedName>
        <fullName evidence="2">RING-type E3 ubiquitin transferase</fullName>
        <ecNumber evidence="2">2.3.2.27</ecNumber>
    </recommendedName>
</protein>
<dbReference type="Proteomes" id="UP001516400">
    <property type="component" value="Unassembled WGS sequence"/>
</dbReference>
<dbReference type="PROSITE" id="PS00518">
    <property type="entry name" value="ZF_RING_1"/>
    <property type="match status" value="1"/>
</dbReference>
<comment type="caution">
    <text evidence="10">The sequence shown here is derived from an EMBL/GenBank/DDBJ whole genome shotgun (WGS) entry which is preliminary data.</text>
</comment>
<dbReference type="InterPro" id="IPR001841">
    <property type="entry name" value="Znf_RING"/>
</dbReference>
<dbReference type="SMART" id="SM00184">
    <property type="entry name" value="RING"/>
    <property type="match status" value="1"/>
</dbReference>
<dbReference type="InterPro" id="IPR013083">
    <property type="entry name" value="Znf_RING/FYVE/PHD"/>
</dbReference>
<keyword evidence="11" id="KW-1185">Reference proteome</keyword>
<feature type="zinc finger region" description="C3H1-type" evidence="7">
    <location>
        <begin position="14"/>
        <end position="41"/>
    </location>
</feature>
<feature type="zinc finger region" description="C3H1-type" evidence="7">
    <location>
        <begin position="148"/>
        <end position="177"/>
    </location>
</feature>
<name>A0ABD2NDQ0_9CUCU</name>
<evidence type="ECO:0000256" key="1">
    <source>
        <dbReference type="ARBA" id="ARBA00000900"/>
    </source>
</evidence>
<keyword evidence="4 7" id="KW-0479">Metal-binding</keyword>
<keyword evidence="5 7" id="KW-0863">Zinc-finger</keyword>
<dbReference type="InterPro" id="IPR045072">
    <property type="entry name" value="MKRN-like"/>
</dbReference>
<dbReference type="PROSITE" id="PS50103">
    <property type="entry name" value="ZF_C3H1"/>
    <property type="match status" value="2"/>
</dbReference>
<feature type="domain" description="RING-type" evidence="8">
    <location>
        <begin position="67"/>
        <end position="120"/>
    </location>
</feature>
<reference evidence="10 11" key="1">
    <citation type="journal article" date="2021" name="BMC Biol.">
        <title>Horizontally acquired antibacterial genes associated with adaptive radiation of ladybird beetles.</title>
        <authorList>
            <person name="Li H.S."/>
            <person name="Tang X.F."/>
            <person name="Huang Y.H."/>
            <person name="Xu Z.Y."/>
            <person name="Chen M.L."/>
            <person name="Du X.Y."/>
            <person name="Qiu B.Y."/>
            <person name="Chen P.T."/>
            <person name="Zhang W."/>
            <person name="Slipinski A."/>
            <person name="Escalona H.E."/>
            <person name="Waterhouse R.M."/>
            <person name="Zwick A."/>
            <person name="Pang H."/>
        </authorList>
    </citation>
    <scope>NUCLEOTIDE SEQUENCE [LARGE SCALE GENOMIC DNA]</scope>
    <source>
        <strain evidence="10">SYSU2018</strain>
    </source>
</reference>
<dbReference type="EC" id="2.3.2.27" evidence="2"/>
<evidence type="ECO:0000256" key="6">
    <source>
        <dbReference type="ARBA" id="ARBA00022833"/>
    </source>
</evidence>
<evidence type="ECO:0000313" key="11">
    <source>
        <dbReference type="Proteomes" id="UP001516400"/>
    </source>
</evidence>
<dbReference type="PROSITE" id="PS50089">
    <property type="entry name" value="ZF_RING_2"/>
    <property type="match status" value="1"/>
</dbReference>
<evidence type="ECO:0000256" key="5">
    <source>
        <dbReference type="ARBA" id="ARBA00022771"/>
    </source>
</evidence>
<dbReference type="EMBL" id="JABFTP020000103">
    <property type="protein sequence ID" value="KAL3276781.1"/>
    <property type="molecule type" value="Genomic_DNA"/>
</dbReference>
<proteinExistence type="predicted"/>
<dbReference type="GO" id="GO:0008270">
    <property type="term" value="F:zinc ion binding"/>
    <property type="evidence" value="ECO:0007669"/>
    <property type="project" value="UniProtKB-KW"/>
</dbReference>
<evidence type="ECO:0000259" key="8">
    <source>
        <dbReference type="PROSITE" id="PS50089"/>
    </source>
</evidence>
<dbReference type="InterPro" id="IPR017907">
    <property type="entry name" value="Znf_RING_CS"/>
</dbReference>
<dbReference type="PANTHER" id="PTHR11224:SF10">
    <property type="entry name" value="IP09428P-RELATED"/>
    <property type="match status" value="1"/>
</dbReference>
<feature type="domain" description="C3H1-type" evidence="9">
    <location>
        <begin position="14"/>
        <end position="41"/>
    </location>
</feature>
<dbReference type="InterPro" id="IPR000571">
    <property type="entry name" value="Znf_CCCH"/>
</dbReference>
<dbReference type="Gene3D" id="3.30.40.10">
    <property type="entry name" value="Zinc/RING finger domain, C3HC4 (zinc finger)"/>
    <property type="match status" value="1"/>
</dbReference>
<dbReference type="InterPro" id="IPR018957">
    <property type="entry name" value="Znf_C3HC4_RING-type"/>
</dbReference>
<dbReference type="SUPFAM" id="SSF57850">
    <property type="entry name" value="RING/U-box"/>
    <property type="match status" value="1"/>
</dbReference>
<dbReference type="GO" id="GO:0061630">
    <property type="term" value="F:ubiquitin protein ligase activity"/>
    <property type="evidence" value="ECO:0007669"/>
    <property type="project" value="UniProtKB-EC"/>
</dbReference>
<evidence type="ECO:0000256" key="7">
    <source>
        <dbReference type="PROSITE-ProRule" id="PRU00723"/>
    </source>
</evidence>
<evidence type="ECO:0000256" key="3">
    <source>
        <dbReference type="ARBA" id="ARBA00022679"/>
    </source>
</evidence>
<evidence type="ECO:0000313" key="10">
    <source>
        <dbReference type="EMBL" id="KAL3276781.1"/>
    </source>
</evidence>
<gene>
    <name evidence="10" type="ORF">HHI36_012148</name>
</gene>
<keyword evidence="6 7" id="KW-0862">Zinc</keyword>
<dbReference type="AlphaFoldDB" id="A0ABD2NDQ0"/>
<keyword evidence="3" id="KW-0808">Transferase</keyword>
<feature type="domain" description="C3H1-type" evidence="9">
    <location>
        <begin position="148"/>
        <end position="177"/>
    </location>
</feature>
<dbReference type="Pfam" id="PF00097">
    <property type="entry name" value="zf-C3HC4"/>
    <property type="match status" value="1"/>
</dbReference>
<sequence>MMNSTPQFRKRRSPQVNSKCYFFERGCCRFGNRCRYRHDISTKATEIWNKQRLNSKELAERSKGKNCGICFEEVISKKKGLNKFGILPNCKHCFCFSCIKIWRNSVHFEHEVTKSCPECRINSNYVYKNSYWVEDEYKDKFIAERNRKLGNIECKYFRRGRGVCRLGNKCLFRHDQEISHFQSSRAACVSHDDDDNSSAIIRLMLFENSLTDDEYIFDPDDWISDSDELDDDDLETFYLLSEIL</sequence>
<evidence type="ECO:0000256" key="2">
    <source>
        <dbReference type="ARBA" id="ARBA00012483"/>
    </source>
</evidence>
<accession>A0ABD2NDQ0</accession>
<dbReference type="GO" id="GO:0005634">
    <property type="term" value="C:nucleus"/>
    <property type="evidence" value="ECO:0007669"/>
    <property type="project" value="UniProtKB-ARBA"/>
</dbReference>